<reference evidence="10" key="1">
    <citation type="submission" date="2011-05" db="EMBL/GenBank/DDBJ databases">
        <authorList>
            <person name="Richards S.R."/>
            <person name="Qu J."/>
            <person name="Jiang H."/>
            <person name="Jhangiani S.N."/>
            <person name="Agravi P."/>
            <person name="Goodspeed R."/>
            <person name="Gross S."/>
            <person name="Mandapat C."/>
            <person name="Jackson L."/>
            <person name="Mathew T."/>
            <person name="Pu L."/>
            <person name="Thornton R."/>
            <person name="Saada N."/>
            <person name="Wilczek-Boney K.B."/>
            <person name="Lee S."/>
            <person name="Kovar C."/>
            <person name="Wu Y."/>
            <person name="Scherer S.E."/>
            <person name="Worley K.C."/>
            <person name="Muzny D.M."/>
            <person name="Gibbs R."/>
        </authorList>
    </citation>
    <scope>NUCLEOTIDE SEQUENCE</scope>
    <source>
        <strain evidence="10">Brora</strain>
    </source>
</reference>
<feature type="compositionally biased region" description="Polar residues" evidence="7">
    <location>
        <begin position="1412"/>
        <end position="1422"/>
    </location>
</feature>
<feature type="domain" description="Protein kinase" evidence="8">
    <location>
        <begin position="33"/>
        <end position="284"/>
    </location>
</feature>
<feature type="compositionally biased region" description="Polar residues" evidence="7">
    <location>
        <begin position="1166"/>
        <end position="1178"/>
    </location>
</feature>
<organism evidence="9 10">
    <name type="scientific">Strigamia maritima</name>
    <name type="common">European centipede</name>
    <name type="synonym">Geophilus maritimus</name>
    <dbReference type="NCBI Taxonomy" id="126957"/>
    <lineage>
        <taxon>Eukaryota</taxon>
        <taxon>Metazoa</taxon>
        <taxon>Ecdysozoa</taxon>
        <taxon>Arthropoda</taxon>
        <taxon>Myriapoda</taxon>
        <taxon>Chilopoda</taxon>
        <taxon>Pleurostigmophora</taxon>
        <taxon>Geophilomorpha</taxon>
        <taxon>Linotaeniidae</taxon>
        <taxon>Strigamia</taxon>
    </lineage>
</organism>
<feature type="compositionally biased region" description="Basic and acidic residues" evidence="7">
    <location>
        <begin position="1337"/>
        <end position="1355"/>
    </location>
</feature>
<keyword evidence="1" id="KW-0723">Serine/threonine-protein kinase</keyword>
<feature type="region of interest" description="Disordered" evidence="7">
    <location>
        <begin position="1027"/>
        <end position="1138"/>
    </location>
</feature>
<feature type="compositionally biased region" description="Polar residues" evidence="7">
    <location>
        <begin position="1096"/>
        <end position="1106"/>
    </location>
</feature>
<feature type="region of interest" description="Disordered" evidence="7">
    <location>
        <begin position="751"/>
        <end position="779"/>
    </location>
</feature>
<feature type="compositionally biased region" description="Low complexity" evidence="7">
    <location>
        <begin position="751"/>
        <end position="761"/>
    </location>
</feature>
<evidence type="ECO:0000256" key="1">
    <source>
        <dbReference type="ARBA" id="ARBA00022527"/>
    </source>
</evidence>
<dbReference type="InterPro" id="IPR011009">
    <property type="entry name" value="Kinase-like_dom_sf"/>
</dbReference>
<dbReference type="SUPFAM" id="SSF56112">
    <property type="entry name" value="Protein kinase-like (PK-like)"/>
    <property type="match status" value="1"/>
</dbReference>
<evidence type="ECO:0000256" key="2">
    <source>
        <dbReference type="ARBA" id="ARBA00022679"/>
    </source>
</evidence>
<evidence type="ECO:0000313" key="9">
    <source>
        <dbReference type="EnsemblMetazoa" id="SMAR004993-PA"/>
    </source>
</evidence>
<dbReference type="InterPro" id="IPR000719">
    <property type="entry name" value="Prot_kinase_dom"/>
</dbReference>
<dbReference type="GO" id="GO:0005737">
    <property type="term" value="C:cytoplasm"/>
    <property type="evidence" value="ECO:0007669"/>
    <property type="project" value="TreeGrafter"/>
</dbReference>
<feature type="region of interest" description="Disordered" evidence="7">
    <location>
        <begin position="401"/>
        <end position="421"/>
    </location>
</feature>
<evidence type="ECO:0000256" key="7">
    <source>
        <dbReference type="SAM" id="MobiDB-lite"/>
    </source>
</evidence>
<dbReference type="FunFam" id="3.30.200.20:FF:000042">
    <property type="entry name" value="Aurora kinase A"/>
    <property type="match status" value="1"/>
</dbReference>
<feature type="compositionally biased region" description="Polar residues" evidence="7">
    <location>
        <begin position="1217"/>
        <end position="1230"/>
    </location>
</feature>
<dbReference type="HOGENOM" id="CLU_253012_0_0_1"/>
<keyword evidence="3 6" id="KW-0547">Nucleotide-binding</keyword>
<feature type="compositionally biased region" description="Polar residues" evidence="7">
    <location>
        <begin position="1027"/>
        <end position="1050"/>
    </location>
</feature>
<proteinExistence type="predicted"/>
<dbReference type="Proteomes" id="UP000014500">
    <property type="component" value="Unassembled WGS sequence"/>
</dbReference>
<dbReference type="PROSITE" id="PS50011">
    <property type="entry name" value="PROTEIN_KINASE_DOM"/>
    <property type="match status" value="1"/>
</dbReference>
<feature type="compositionally biased region" description="Low complexity" evidence="7">
    <location>
        <begin position="1112"/>
        <end position="1133"/>
    </location>
</feature>
<dbReference type="Pfam" id="PF00069">
    <property type="entry name" value="Pkinase"/>
    <property type="match status" value="1"/>
</dbReference>
<dbReference type="Gene3D" id="1.10.510.10">
    <property type="entry name" value="Transferase(Phosphotransferase) domain 1"/>
    <property type="match status" value="1"/>
</dbReference>
<dbReference type="eggNOG" id="KOG0611">
    <property type="taxonomic scope" value="Eukaryota"/>
</dbReference>
<dbReference type="GO" id="GO:0050321">
    <property type="term" value="F:tau-protein kinase activity"/>
    <property type="evidence" value="ECO:0007669"/>
    <property type="project" value="TreeGrafter"/>
</dbReference>
<feature type="region of interest" description="Disordered" evidence="7">
    <location>
        <begin position="1155"/>
        <end position="1231"/>
    </location>
</feature>
<dbReference type="STRING" id="126957.T1IV06"/>
<feature type="binding site" evidence="6">
    <location>
        <position position="66"/>
    </location>
    <ligand>
        <name>ATP</name>
        <dbReference type="ChEBI" id="CHEBI:30616"/>
    </ligand>
</feature>
<feature type="compositionally biased region" description="Basic and acidic residues" evidence="7">
    <location>
        <begin position="1051"/>
        <end position="1061"/>
    </location>
</feature>
<dbReference type="InterPro" id="IPR017441">
    <property type="entry name" value="Protein_kinase_ATP_BS"/>
</dbReference>
<dbReference type="PANTHER" id="PTHR24346:SF93">
    <property type="entry name" value="NUAK FAMILY SNF1-LIKE KINASE 1"/>
    <property type="match status" value="1"/>
</dbReference>
<dbReference type="EMBL" id="JH431569">
    <property type="status" value="NOT_ANNOTATED_CDS"/>
    <property type="molecule type" value="Genomic_DNA"/>
</dbReference>
<evidence type="ECO:0000256" key="3">
    <source>
        <dbReference type="ARBA" id="ARBA00022741"/>
    </source>
</evidence>
<sequence>MVVSNNPLSNITGDLDCSGLQLNNRRQKLRQRFDILRKLGQGTYGKVQLALNKETGEEVAIKTIKKAKIETEQDLIRIQREIQIMSSIQHPYIIHIYEVFENKDKIVLVMEYACGGEMYDFLNYKKTLSESEARRLFRQISSAVYYCHKNKICHRDLKLENILLDEKGNAKIADFGLSNTFGESKLLNTFCGSPLYASPEIVKGNPYYGPEVDCWSLGVLLYTLVYGAMPFDGSNFRRLVKQISEGDYYEPKKPSEASKLIRRLLTVSPSKRATIEDVCEDWWINLSYDDSLLAVAEELGKVPLMKFDYVQQSKSNETVNEEPTKKKKNRKAEESNLTNSTLGSNLSIQDDQPLSTDTENQDTATQKLTNSNDESHISSLSEITEIGNTANNSSAHTIKPESAQNESLHTVKPKSAQNESLHTVKPESVQNENLHTVKLDSVKEFAQKEDKSAIEDDSLKTIVVIENNLPETNTEFNGSHDDHHSQSEANTDDTIIVKNSELSPEAPVEKLNIEASTITKQKSSSDSCEETNAEIQPKLKQRSASLKTTTCVKEKKSFVFPGLRVSEAKLAFESKQAETKVKSILPGIKVATAKKALETSTNDSSIAARRASMPAKLKIIELDNKPGLKTFKQSLETKQKESVKPQKKIAGFLPTLDVTVAVKPRKDVGKPPPFPRVDASTTSGTSSGENTPDIVIKNPPFKANTSIRRSSCPKSNSSTSSCSTEKNQNIETRQRALSDASDIVLISGDSSLKSSSSTLTGNDSCEALAGPPAPPANEMENNEAMVSVDNTKATLISSMDVPDKVTKISSMEIQLSSKTSQPEVKSAMAEPQFILRKPPGGGKFTLLGVTSEVSFDVAAAPEADIPTVEIRTMPHKVSSNLYMSVTLPPPPPPSDCGSDNDEVSTEINKSKLGGAVVQQKSPYLTTNQQKLTNHTSSLKRNTSARNHSDRYFRDLNKNPDALLGSVGSRQGYNVYRSKFRGLQNAGLGEQNSWSRDASIERSESFSSTGSIDDLEEVYDCFAPGSSQYSSDELPSLSRQHSYSKKMSNSEYKMDSSRRYDEISSPMSSGFGSSRSTRPQIYDRSCSNSRSSWSSAHFKNSASSNSVKDYGSDVESLVSDSSSRSQWSSQNSSQDIRDNNDLLTKSLYRYKTRCGSLSRSVSEDESPSVTEELNSTQDQSSSLSSRFLGNTTKRTSLSSRFRNEKSKVEPTLAISSIHKAQNNSKNDTQDPATKLAYYPYSNEKSKVEPTATISSIHKAQTNSKNDIQNDTQDSATKLAYYPYSNSFTRRRTLITSSDDNAINNTTERTQSSNYRSDSIARKDSFDYSIYGTTRRTKDYNKSTTKELIQDSKKVDGQEPVPRRRPRSLILSDNDWTAAKQVQSEKKESPYRMHRASSSSETLEEASDIKKSWTENQSLNILPP</sequence>
<evidence type="ECO:0000256" key="5">
    <source>
        <dbReference type="ARBA" id="ARBA00022840"/>
    </source>
</evidence>
<feature type="compositionally biased region" description="Polar residues" evidence="7">
    <location>
        <begin position="335"/>
        <end position="376"/>
    </location>
</feature>
<dbReference type="PANTHER" id="PTHR24346">
    <property type="entry name" value="MAP/MICROTUBULE AFFINITY-REGULATING KINASE"/>
    <property type="match status" value="1"/>
</dbReference>
<dbReference type="PROSITE" id="PS00107">
    <property type="entry name" value="PROTEIN_KINASE_ATP"/>
    <property type="match status" value="1"/>
</dbReference>
<protein>
    <recommendedName>
        <fullName evidence="8">Protein kinase domain-containing protein</fullName>
    </recommendedName>
</protein>
<evidence type="ECO:0000256" key="4">
    <source>
        <dbReference type="ARBA" id="ARBA00022777"/>
    </source>
</evidence>
<dbReference type="InterPro" id="IPR008271">
    <property type="entry name" value="Ser/Thr_kinase_AS"/>
</dbReference>
<name>T1IV06_STRMM</name>
<evidence type="ECO:0000259" key="8">
    <source>
        <dbReference type="PROSITE" id="PS50011"/>
    </source>
</evidence>
<keyword evidence="2" id="KW-0808">Transferase</keyword>
<keyword evidence="5 6" id="KW-0067">ATP-binding</keyword>
<dbReference type="FunFam" id="1.10.510.10:FF:000389">
    <property type="entry name" value="Uncharacterized protein, isoform E"/>
    <property type="match status" value="1"/>
</dbReference>
<dbReference type="GO" id="GO:0005524">
    <property type="term" value="F:ATP binding"/>
    <property type="evidence" value="ECO:0007669"/>
    <property type="project" value="UniProtKB-UniRule"/>
</dbReference>
<keyword evidence="10" id="KW-1185">Reference proteome</keyword>
<dbReference type="PROSITE" id="PS00108">
    <property type="entry name" value="PROTEIN_KINASE_ST"/>
    <property type="match status" value="1"/>
</dbReference>
<feature type="compositionally biased region" description="Low complexity" evidence="7">
    <location>
        <begin position="706"/>
        <end position="727"/>
    </location>
</feature>
<dbReference type="GO" id="GO:0000226">
    <property type="term" value="P:microtubule cytoskeleton organization"/>
    <property type="evidence" value="ECO:0007669"/>
    <property type="project" value="TreeGrafter"/>
</dbReference>
<feature type="compositionally biased region" description="Low complexity" evidence="7">
    <location>
        <begin position="1063"/>
        <end position="1094"/>
    </location>
</feature>
<keyword evidence="4" id="KW-0418">Kinase</keyword>
<dbReference type="EnsemblMetazoa" id="SMAR004993-RA">
    <property type="protein sequence ID" value="SMAR004993-PA"/>
    <property type="gene ID" value="SMAR004993"/>
</dbReference>
<dbReference type="CDD" id="cd14073">
    <property type="entry name" value="STKc_NUAK"/>
    <property type="match status" value="1"/>
</dbReference>
<feature type="compositionally biased region" description="Polar residues" evidence="7">
    <location>
        <begin position="1186"/>
        <end position="1199"/>
    </location>
</feature>
<evidence type="ECO:0000256" key="6">
    <source>
        <dbReference type="PROSITE-ProRule" id="PRU10141"/>
    </source>
</evidence>
<dbReference type="GO" id="GO:0035556">
    <property type="term" value="P:intracellular signal transduction"/>
    <property type="evidence" value="ECO:0007669"/>
    <property type="project" value="TreeGrafter"/>
</dbReference>
<evidence type="ECO:0000313" key="10">
    <source>
        <dbReference type="Proteomes" id="UP000014500"/>
    </source>
</evidence>
<accession>T1IV06</accession>
<reference evidence="9" key="2">
    <citation type="submission" date="2015-02" db="UniProtKB">
        <authorList>
            <consortium name="EnsemblMetazoa"/>
        </authorList>
    </citation>
    <scope>IDENTIFICATION</scope>
</reference>
<feature type="region of interest" description="Disordered" evidence="7">
    <location>
        <begin position="663"/>
        <end position="736"/>
    </location>
</feature>
<feature type="region of interest" description="Disordered" evidence="7">
    <location>
        <begin position="1337"/>
        <end position="1422"/>
    </location>
</feature>
<feature type="region of interest" description="Disordered" evidence="7">
    <location>
        <begin position="314"/>
        <end position="376"/>
    </location>
</feature>
<dbReference type="SMART" id="SM00220">
    <property type="entry name" value="S_TKc"/>
    <property type="match status" value="1"/>
</dbReference>